<evidence type="ECO:0000256" key="3">
    <source>
        <dbReference type="ARBA" id="ARBA00022449"/>
    </source>
</evidence>
<keyword evidence="6" id="KW-0472">Membrane</keyword>
<dbReference type="Gene3D" id="1.20.1420.30">
    <property type="entry name" value="NCX, central ion-binding region"/>
    <property type="match status" value="1"/>
</dbReference>
<dbReference type="InterPro" id="IPR004481">
    <property type="entry name" value="K/Na/Ca-exchanger"/>
</dbReference>
<keyword evidence="4" id="KW-0812">Transmembrane</keyword>
<proteinExistence type="inferred from homology"/>
<keyword evidence="3" id="KW-0050">Antiport</keyword>
<dbReference type="Pfam" id="PF01699">
    <property type="entry name" value="Na_Ca_ex"/>
    <property type="match status" value="1"/>
</dbReference>
<comment type="similarity">
    <text evidence="2">Belongs to the Ca(2+):cation antiporter (CaCA) (TC 2.A.19) family. SLC24A subfamily.</text>
</comment>
<evidence type="ECO:0000256" key="5">
    <source>
        <dbReference type="ARBA" id="ARBA00022989"/>
    </source>
</evidence>
<evidence type="ECO:0000256" key="1">
    <source>
        <dbReference type="ARBA" id="ARBA00004141"/>
    </source>
</evidence>
<dbReference type="InterPro" id="IPR004837">
    <property type="entry name" value="NaCa_Exmemb"/>
</dbReference>
<keyword evidence="3" id="KW-0813">Transport</keyword>
<evidence type="ECO:0000313" key="8">
    <source>
        <dbReference type="EMBL" id="CAE0443030.1"/>
    </source>
</evidence>
<dbReference type="InterPro" id="IPR044880">
    <property type="entry name" value="NCX_ion-bd_dom_sf"/>
</dbReference>
<evidence type="ECO:0000256" key="2">
    <source>
        <dbReference type="ARBA" id="ARBA00005364"/>
    </source>
</evidence>
<organism evidence="8">
    <name type="scientific">Aplanochytrium stocchinoi</name>
    <dbReference type="NCBI Taxonomy" id="215587"/>
    <lineage>
        <taxon>Eukaryota</taxon>
        <taxon>Sar</taxon>
        <taxon>Stramenopiles</taxon>
        <taxon>Bigyra</taxon>
        <taxon>Labyrinthulomycetes</taxon>
        <taxon>Thraustochytrida</taxon>
        <taxon>Thraustochytriidae</taxon>
        <taxon>Aplanochytrium</taxon>
    </lineage>
</organism>
<gene>
    <name evidence="8" type="ORF">ASTO00021_LOCUS13138</name>
</gene>
<dbReference type="GO" id="GO:0005886">
    <property type="term" value="C:plasma membrane"/>
    <property type="evidence" value="ECO:0007669"/>
    <property type="project" value="TreeGrafter"/>
</dbReference>
<accession>A0A7S3PL92</accession>
<keyword evidence="5" id="KW-1133">Transmembrane helix</keyword>
<dbReference type="AlphaFoldDB" id="A0A7S3PL92"/>
<dbReference type="GO" id="GO:0006874">
    <property type="term" value="P:intracellular calcium ion homeostasis"/>
    <property type="evidence" value="ECO:0007669"/>
    <property type="project" value="TreeGrafter"/>
</dbReference>
<comment type="subcellular location">
    <subcellularLocation>
        <location evidence="1">Membrane</location>
        <topology evidence="1">Multi-pass membrane protein</topology>
    </subcellularLocation>
</comment>
<dbReference type="GO" id="GO:0005262">
    <property type="term" value="F:calcium channel activity"/>
    <property type="evidence" value="ECO:0007669"/>
    <property type="project" value="TreeGrafter"/>
</dbReference>
<dbReference type="GO" id="GO:0008273">
    <property type="term" value="F:calcium, potassium:sodium antiporter activity"/>
    <property type="evidence" value="ECO:0007669"/>
    <property type="project" value="TreeGrafter"/>
</dbReference>
<dbReference type="EMBL" id="HBIN01017230">
    <property type="protein sequence ID" value="CAE0443030.1"/>
    <property type="molecule type" value="Transcribed_RNA"/>
</dbReference>
<reference evidence="8" key="1">
    <citation type="submission" date="2021-01" db="EMBL/GenBank/DDBJ databases">
        <authorList>
            <person name="Corre E."/>
            <person name="Pelletier E."/>
            <person name="Niang G."/>
            <person name="Scheremetjew M."/>
            <person name="Finn R."/>
            <person name="Kale V."/>
            <person name="Holt S."/>
            <person name="Cochrane G."/>
            <person name="Meng A."/>
            <person name="Brown T."/>
            <person name="Cohen L."/>
        </authorList>
    </citation>
    <scope>NUCLEOTIDE SEQUENCE</scope>
    <source>
        <strain evidence="8">GSBS06</strain>
    </source>
</reference>
<evidence type="ECO:0000256" key="4">
    <source>
        <dbReference type="ARBA" id="ARBA00022692"/>
    </source>
</evidence>
<dbReference type="PANTHER" id="PTHR10846:SF8">
    <property type="entry name" value="INNER MEMBRANE PROTEIN YRBG"/>
    <property type="match status" value="1"/>
</dbReference>
<sequence length="149" mass="16201">MFLALALVYSDYYKPTIAEIQKEIEYDSKILSATLIATGSSSAKLGVSLVDVFLTKNGIGAATIIGSGIFNTLVVVGIVSFHSVREIDGAPFYLNIWATCRDTIFNVISLTGLGWILLNEGLECVLADDNDQIYTNSSNQVKQFLLIIN</sequence>
<evidence type="ECO:0000256" key="6">
    <source>
        <dbReference type="ARBA" id="ARBA00023136"/>
    </source>
</evidence>
<evidence type="ECO:0000259" key="7">
    <source>
        <dbReference type="Pfam" id="PF01699"/>
    </source>
</evidence>
<feature type="domain" description="Sodium/calcium exchanger membrane region" evidence="7">
    <location>
        <begin position="1"/>
        <end position="96"/>
    </location>
</feature>
<dbReference type="PANTHER" id="PTHR10846">
    <property type="entry name" value="SODIUM/POTASSIUM/CALCIUM EXCHANGER"/>
    <property type="match status" value="1"/>
</dbReference>
<name>A0A7S3PL92_9STRA</name>
<protein>
    <recommendedName>
        <fullName evidence="7">Sodium/calcium exchanger membrane region domain-containing protein</fullName>
    </recommendedName>
</protein>